<dbReference type="Pfam" id="PF13023">
    <property type="entry name" value="HD_3"/>
    <property type="match status" value="1"/>
</dbReference>
<evidence type="ECO:0000313" key="4">
    <source>
        <dbReference type="EMBL" id="PIQ06509.1"/>
    </source>
</evidence>
<dbReference type="SUPFAM" id="SSF109604">
    <property type="entry name" value="HD-domain/PDEase-like"/>
    <property type="match status" value="1"/>
</dbReference>
<reference evidence="4 5" key="1">
    <citation type="submission" date="2017-09" db="EMBL/GenBank/DDBJ databases">
        <title>Depth-based differentiation of microbial function through sediment-hosted aquifers and enrichment of novel symbionts in the deep terrestrial subsurface.</title>
        <authorList>
            <person name="Probst A.J."/>
            <person name="Ladd B."/>
            <person name="Jarett J.K."/>
            <person name="Geller-Mcgrath D.E."/>
            <person name="Sieber C.M."/>
            <person name="Emerson J.B."/>
            <person name="Anantharaman K."/>
            <person name="Thomas B.C."/>
            <person name="Malmstrom R."/>
            <person name="Stieglmeier M."/>
            <person name="Klingl A."/>
            <person name="Woyke T."/>
            <person name="Ryan C.M."/>
            <person name="Banfield J.F."/>
        </authorList>
    </citation>
    <scope>NUCLEOTIDE SEQUENCE [LARGE SCALE GENOMIC DNA]</scope>
    <source>
        <strain evidence="4">CG18_big_fil_WC_8_21_14_2_50_37_10</strain>
    </source>
</reference>
<feature type="domain" description="HD" evidence="3">
    <location>
        <begin position="15"/>
        <end position="80"/>
    </location>
</feature>
<dbReference type="InterPro" id="IPR006674">
    <property type="entry name" value="HD_domain"/>
</dbReference>
<feature type="non-terminal residue" evidence="4">
    <location>
        <position position="1"/>
    </location>
</feature>
<dbReference type="AlphaFoldDB" id="A0A2H0FIW8"/>
<proteinExistence type="predicted"/>
<keyword evidence="2" id="KW-0378">Hydrolase</keyword>
<evidence type="ECO:0000256" key="2">
    <source>
        <dbReference type="ARBA" id="ARBA00022801"/>
    </source>
</evidence>
<dbReference type="GO" id="GO:0002953">
    <property type="term" value="F:5'-deoxynucleotidase activity"/>
    <property type="evidence" value="ECO:0007669"/>
    <property type="project" value="InterPro"/>
</dbReference>
<dbReference type="EMBL" id="PCUC01000105">
    <property type="protein sequence ID" value="PIQ06509.1"/>
    <property type="molecule type" value="Genomic_DNA"/>
</dbReference>
<evidence type="ECO:0000256" key="1">
    <source>
        <dbReference type="ARBA" id="ARBA00022723"/>
    </source>
</evidence>
<dbReference type="PANTHER" id="PTHR11845">
    <property type="entry name" value="5'-DEOXYNUCLEOTIDASE HDDC2"/>
    <property type="match status" value="1"/>
</dbReference>
<dbReference type="GO" id="GO:0046872">
    <property type="term" value="F:metal ion binding"/>
    <property type="evidence" value="ECO:0007669"/>
    <property type="project" value="UniProtKB-KW"/>
</dbReference>
<evidence type="ECO:0000259" key="3">
    <source>
        <dbReference type="Pfam" id="PF13023"/>
    </source>
</evidence>
<dbReference type="Proteomes" id="UP000230778">
    <property type="component" value="Unassembled WGS sequence"/>
</dbReference>
<name>A0A2H0FIW8_9BACT</name>
<dbReference type="InterPro" id="IPR039356">
    <property type="entry name" value="YfbR/HDDC2"/>
</dbReference>
<dbReference type="Gene3D" id="1.10.3210.10">
    <property type="entry name" value="Hypothetical protein af1432"/>
    <property type="match status" value="1"/>
</dbReference>
<protein>
    <recommendedName>
        <fullName evidence="3">HD domain-containing protein</fullName>
    </recommendedName>
</protein>
<gene>
    <name evidence="4" type="ORF">COW72_01890</name>
</gene>
<accession>A0A2H0FIW8</accession>
<organism evidence="4 5">
    <name type="scientific">Candidatus Nealsonbacteria bacterium CG18_big_fil_WC_8_21_14_2_50_37_10</name>
    <dbReference type="NCBI Taxonomy" id="1974717"/>
    <lineage>
        <taxon>Bacteria</taxon>
        <taxon>Candidatus Nealsoniibacteriota</taxon>
    </lineage>
</organism>
<sequence>VLEKWPRFTLALKIKKEKEKHKMETAALNKLTGKLPQNLKMEMRSLWREFEEGLTKEGRFVQQADKIANFLQGLDYWKKYGKIQYKLWLRWIKEIVDDPVLLEFVRTLENKFCKK</sequence>
<comment type="caution">
    <text evidence="4">The sequence shown here is derived from an EMBL/GenBank/DDBJ whole genome shotgun (WGS) entry which is preliminary data.</text>
</comment>
<dbReference type="GO" id="GO:0005737">
    <property type="term" value="C:cytoplasm"/>
    <property type="evidence" value="ECO:0007669"/>
    <property type="project" value="TreeGrafter"/>
</dbReference>
<evidence type="ECO:0000313" key="5">
    <source>
        <dbReference type="Proteomes" id="UP000230778"/>
    </source>
</evidence>
<keyword evidence="1" id="KW-0479">Metal-binding</keyword>
<dbReference type="PANTHER" id="PTHR11845:SF13">
    <property type="entry name" value="5'-DEOXYNUCLEOTIDASE HDDC2"/>
    <property type="match status" value="1"/>
</dbReference>